<feature type="domain" description="3-octaprenyl-4-hydroxybenzoate carboxy-lyase-like Rift-related" evidence="2">
    <location>
        <begin position="134"/>
        <end position="333"/>
    </location>
</feature>
<dbReference type="EMBL" id="NNRL01000151">
    <property type="protein sequence ID" value="OYR16433.1"/>
    <property type="molecule type" value="Genomic_DNA"/>
</dbReference>
<dbReference type="Pfam" id="PF20695">
    <property type="entry name" value="UbiD_N"/>
    <property type="match status" value="1"/>
</dbReference>
<sequence length="504" mass="55686">MKNASSLPSSFDDLQSFVSELERRGDLVRIQRPVSLVHEITEIHKRVLAADGPALLFEKPVDAEGKVQSIPLLANLFGAKLRIAWGLGRAPEELPALANLLAELRAPTPPRSAGEIWSKLPLAKAAMAMRPRRVARAPVHEIVREGEAIDLGMLPIQWCWPGEPAPLVTWPLVITCAPDDPSDINVGIYRMQKLGPDRLIMRWLAHRGGARHHRMWQKAGKDMPVAVAIGADPATILAAVMPLPEGMSELAFSGLLSGRRPAIAEGRTVPLSVPANAEIVLEGFVSTTETAPEGPYGDHTGYYNSVEEFPVVRLSAITMRKNPIYLSTYTGRPPDEPSKLGEVMNQLFVPVVRKQFPEITDLWLPPAACSYRAMVVAIDKRYPGQARRVMMGLWSMLPQFSYTKLIIAVDPDIDIRNWDDVLWALSTRFDASRDLVTLDHTPVDYLDFASPRSGLGGKLGLDATNKIGAETDREWGNVLSMNEETIARVDAMWGELGIDRETRR</sequence>
<evidence type="ECO:0000256" key="1">
    <source>
        <dbReference type="ARBA" id="ARBA00010021"/>
    </source>
</evidence>
<dbReference type="FunFam" id="3.40.1670.10:FF:000001">
    <property type="entry name" value="3-octaprenyl-4-hydroxybenzoate carboxy-lyase"/>
    <property type="match status" value="1"/>
</dbReference>
<dbReference type="SUPFAM" id="SSF50475">
    <property type="entry name" value="FMN-binding split barrel"/>
    <property type="match status" value="1"/>
</dbReference>
<accession>A0A256FNM2</accession>
<dbReference type="Proteomes" id="UP000216478">
    <property type="component" value="Unassembled WGS sequence"/>
</dbReference>
<evidence type="ECO:0000259" key="4">
    <source>
        <dbReference type="Pfam" id="PF20696"/>
    </source>
</evidence>
<dbReference type="Pfam" id="PF01977">
    <property type="entry name" value="UbiD"/>
    <property type="match status" value="1"/>
</dbReference>
<dbReference type="GO" id="GO:0006744">
    <property type="term" value="P:ubiquinone biosynthetic process"/>
    <property type="evidence" value="ECO:0007669"/>
    <property type="project" value="TreeGrafter"/>
</dbReference>
<dbReference type="Gene3D" id="1.20.5.570">
    <property type="entry name" value="Single helix bin"/>
    <property type="match status" value="1"/>
</dbReference>
<evidence type="ECO:0000259" key="2">
    <source>
        <dbReference type="Pfam" id="PF01977"/>
    </source>
</evidence>
<dbReference type="PANTHER" id="PTHR30108:SF17">
    <property type="entry name" value="FERULIC ACID DECARBOXYLASE 1"/>
    <property type="match status" value="1"/>
</dbReference>
<evidence type="ECO:0000313" key="5">
    <source>
        <dbReference type="EMBL" id="OYR16433.1"/>
    </source>
</evidence>
<keyword evidence="5" id="KW-0456">Lyase</keyword>
<dbReference type="Gene3D" id="3.40.1670.10">
    <property type="entry name" value="UbiD C-terminal domain-like"/>
    <property type="match status" value="1"/>
</dbReference>
<evidence type="ECO:0000259" key="3">
    <source>
        <dbReference type="Pfam" id="PF20695"/>
    </source>
</evidence>
<dbReference type="InterPro" id="IPR048304">
    <property type="entry name" value="UbiD_Rift_dom"/>
</dbReference>
<evidence type="ECO:0000313" key="6">
    <source>
        <dbReference type="Proteomes" id="UP000216478"/>
    </source>
</evidence>
<dbReference type="EC" id="4.1.1.-" evidence="5"/>
<dbReference type="RefSeq" id="WP_094539462.1">
    <property type="nucleotide sequence ID" value="NZ_JBHEER010000007.1"/>
</dbReference>
<organism evidence="5 6">
    <name type="scientific">Brucella grignonensis</name>
    <dbReference type="NCBI Taxonomy" id="94627"/>
    <lineage>
        <taxon>Bacteria</taxon>
        <taxon>Pseudomonadati</taxon>
        <taxon>Pseudomonadota</taxon>
        <taxon>Alphaproteobacteria</taxon>
        <taxon>Hyphomicrobiales</taxon>
        <taxon>Brucellaceae</taxon>
        <taxon>Brucella/Ochrobactrum group</taxon>
        <taxon>Brucella</taxon>
    </lineage>
</organism>
<reference evidence="5 6" key="1">
    <citation type="submission" date="2017-07" db="EMBL/GenBank/DDBJ databases">
        <title>Phylogenetic study on the rhizospheric bacterium Ochrobactrum sp. A44.</title>
        <authorList>
            <person name="Krzyzanowska D.M."/>
            <person name="Ossowicki A."/>
            <person name="Rajewska M."/>
            <person name="Maciag T."/>
            <person name="Kaczynski Z."/>
            <person name="Czerwicka M."/>
            <person name="Jafra S."/>
        </authorList>
    </citation>
    <scope>NUCLEOTIDE SEQUENCE [LARGE SCALE GENOMIC DNA]</scope>
    <source>
        <strain evidence="5 6">OgA9a</strain>
    </source>
</reference>
<comment type="similarity">
    <text evidence="1">Belongs to the UbiD family.</text>
</comment>
<dbReference type="InterPro" id="IPR049381">
    <property type="entry name" value="UbiD-like_C"/>
</dbReference>
<protein>
    <submittedName>
        <fullName evidence="5">UbiD decarboxylase family protein</fullName>
        <ecNumber evidence="5">4.1.1.-</ecNumber>
    </submittedName>
</protein>
<keyword evidence="6" id="KW-1185">Reference proteome</keyword>
<dbReference type="GO" id="GO:0008694">
    <property type="term" value="F:4-hydroxy-3-polyprenylbenzoate decarboxylase activity"/>
    <property type="evidence" value="ECO:0007669"/>
    <property type="project" value="TreeGrafter"/>
</dbReference>
<dbReference type="SUPFAM" id="SSF143968">
    <property type="entry name" value="UbiD C-terminal domain-like"/>
    <property type="match status" value="1"/>
</dbReference>
<dbReference type="GO" id="GO:0005829">
    <property type="term" value="C:cytosol"/>
    <property type="evidence" value="ECO:0007669"/>
    <property type="project" value="TreeGrafter"/>
</dbReference>
<gene>
    <name evidence="5" type="primary">ubiD</name>
    <name evidence="5" type="ORF">CEV33_4443</name>
</gene>
<comment type="caution">
    <text evidence="5">The sequence shown here is derived from an EMBL/GenBank/DDBJ whole genome shotgun (WGS) entry which is preliminary data.</text>
</comment>
<dbReference type="OrthoDB" id="9809841at2"/>
<feature type="domain" description="3-octaprenyl-4-hydroxybenzoate carboxy-lyase-like C-terminal" evidence="4">
    <location>
        <begin position="340"/>
        <end position="463"/>
    </location>
</feature>
<proteinExistence type="inferred from homology"/>
<name>A0A256FNM2_9HYPH</name>
<dbReference type="NCBIfam" id="TIGR00148">
    <property type="entry name" value="UbiD family decarboxylase"/>
    <property type="match status" value="1"/>
</dbReference>
<dbReference type="PANTHER" id="PTHR30108">
    <property type="entry name" value="3-OCTAPRENYL-4-HYDROXYBENZOATE CARBOXY-LYASE-RELATED"/>
    <property type="match status" value="1"/>
</dbReference>
<feature type="domain" description="3-octaprenyl-4-hydroxybenzoate carboxy-lyase-like N-terminal" evidence="3">
    <location>
        <begin position="19"/>
        <end position="94"/>
    </location>
</feature>
<dbReference type="AlphaFoldDB" id="A0A256FNM2"/>
<dbReference type="InterPro" id="IPR049383">
    <property type="entry name" value="UbiD-like_N"/>
</dbReference>
<dbReference type="Pfam" id="PF20696">
    <property type="entry name" value="UbiD_C"/>
    <property type="match status" value="1"/>
</dbReference>
<dbReference type="InterPro" id="IPR002830">
    <property type="entry name" value="UbiD"/>
</dbReference>